<organism evidence="2 3">
    <name type="scientific">Rhipicephalus microplus</name>
    <name type="common">Cattle tick</name>
    <name type="synonym">Boophilus microplus</name>
    <dbReference type="NCBI Taxonomy" id="6941"/>
    <lineage>
        <taxon>Eukaryota</taxon>
        <taxon>Metazoa</taxon>
        <taxon>Ecdysozoa</taxon>
        <taxon>Arthropoda</taxon>
        <taxon>Chelicerata</taxon>
        <taxon>Arachnida</taxon>
        <taxon>Acari</taxon>
        <taxon>Parasitiformes</taxon>
        <taxon>Ixodida</taxon>
        <taxon>Ixodoidea</taxon>
        <taxon>Ixodidae</taxon>
        <taxon>Rhipicephalinae</taxon>
        <taxon>Rhipicephalus</taxon>
        <taxon>Boophilus</taxon>
    </lineage>
</organism>
<evidence type="ECO:0000256" key="1">
    <source>
        <dbReference type="SAM" id="MobiDB-lite"/>
    </source>
</evidence>
<reference evidence="2" key="2">
    <citation type="submission" date="2021-09" db="EMBL/GenBank/DDBJ databases">
        <authorList>
            <person name="Jia N."/>
            <person name="Wang J."/>
            <person name="Shi W."/>
            <person name="Du L."/>
            <person name="Sun Y."/>
            <person name="Zhan W."/>
            <person name="Jiang J."/>
            <person name="Wang Q."/>
            <person name="Zhang B."/>
            <person name="Ji P."/>
            <person name="Sakyi L.B."/>
            <person name="Cui X."/>
            <person name="Yuan T."/>
            <person name="Jiang B."/>
            <person name="Yang W."/>
            <person name="Lam T.T.-Y."/>
            <person name="Chang Q."/>
            <person name="Ding S."/>
            <person name="Wang X."/>
            <person name="Zhu J."/>
            <person name="Ruan X."/>
            <person name="Zhao L."/>
            <person name="Wei J."/>
            <person name="Que T."/>
            <person name="Du C."/>
            <person name="Cheng J."/>
            <person name="Dai P."/>
            <person name="Han X."/>
            <person name="Huang E."/>
            <person name="Gao Y."/>
            <person name="Liu J."/>
            <person name="Shao H."/>
            <person name="Ye R."/>
            <person name="Li L."/>
            <person name="Wei W."/>
            <person name="Wang X."/>
            <person name="Wang C."/>
            <person name="Huo Q."/>
            <person name="Li W."/>
            <person name="Guo W."/>
            <person name="Chen H."/>
            <person name="Chen S."/>
            <person name="Zhou L."/>
            <person name="Zhou L."/>
            <person name="Ni X."/>
            <person name="Tian J."/>
            <person name="Zhou Y."/>
            <person name="Sheng Y."/>
            <person name="Liu T."/>
            <person name="Pan Y."/>
            <person name="Xia L."/>
            <person name="Li J."/>
            <person name="Zhao F."/>
            <person name="Cao W."/>
        </authorList>
    </citation>
    <scope>NUCLEOTIDE SEQUENCE</scope>
    <source>
        <strain evidence="2">Rmic-2018</strain>
        <tissue evidence="2">Larvae</tissue>
    </source>
</reference>
<feature type="region of interest" description="Disordered" evidence="1">
    <location>
        <begin position="253"/>
        <end position="275"/>
    </location>
</feature>
<proteinExistence type="predicted"/>
<protein>
    <submittedName>
        <fullName evidence="2">Uncharacterized protein</fullName>
    </submittedName>
</protein>
<dbReference type="EMBL" id="JABSTU010000005">
    <property type="protein sequence ID" value="KAH8031362.1"/>
    <property type="molecule type" value="Genomic_DNA"/>
</dbReference>
<keyword evidence="3" id="KW-1185">Reference proteome</keyword>
<feature type="compositionally biased region" description="Low complexity" evidence="1">
    <location>
        <begin position="263"/>
        <end position="275"/>
    </location>
</feature>
<dbReference type="Proteomes" id="UP000821866">
    <property type="component" value="Chromosome 3"/>
</dbReference>
<evidence type="ECO:0000313" key="3">
    <source>
        <dbReference type="Proteomes" id="UP000821866"/>
    </source>
</evidence>
<accession>A0A9J6EAK2</accession>
<comment type="caution">
    <text evidence="2">The sequence shown here is derived from an EMBL/GenBank/DDBJ whole genome shotgun (WGS) entry which is preliminary data.</text>
</comment>
<dbReference type="AlphaFoldDB" id="A0A9J6EAK2"/>
<sequence>MVLSLEHTFRAGTPWMQNGEITNVIKRLKSLQVGYLAGQEREEEVEHYYASVKATDASLDNPVSYYSELLSKSLRKYWKSSADGANYDARFSERLTDLDVAWTRSPESALKVYLTSSTVAAASLVTRSNYPSTLFSLLAADVARALFMASLDNPQWSSLTRDRFQAIQYCLLSRYKHGVRAANASAANVRNFLADILADNAVLKPLIAAFRRFLAWRIIRARSQVCRPYCRQAVLYQLRGWFLCPQSRGGASAEAAALPTGPSSADSRQSSASRT</sequence>
<name>A0A9J6EAK2_RHIMP</name>
<evidence type="ECO:0000313" key="2">
    <source>
        <dbReference type="EMBL" id="KAH8031362.1"/>
    </source>
</evidence>
<reference evidence="2" key="1">
    <citation type="journal article" date="2020" name="Cell">
        <title>Large-Scale Comparative Analyses of Tick Genomes Elucidate Their Genetic Diversity and Vector Capacities.</title>
        <authorList>
            <consortium name="Tick Genome and Microbiome Consortium (TIGMIC)"/>
            <person name="Jia N."/>
            <person name="Wang J."/>
            <person name="Shi W."/>
            <person name="Du L."/>
            <person name="Sun Y."/>
            <person name="Zhan W."/>
            <person name="Jiang J.F."/>
            <person name="Wang Q."/>
            <person name="Zhang B."/>
            <person name="Ji P."/>
            <person name="Bell-Sakyi L."/>
            <person name="Cui X.M."/>
            <person name="Yuan T.T."/>
            <person name="Jiang B.G."/>
            <person name="Yang W.F."/>
            <person name="Lam T.T."/>
            <person name="Chang Q.C."/>
            <person name="Ding S.J."/>
            <person name="Wang X.J."/>
            <person name="Zhu J.G."/>
            <person name="Ruan X.D."/>
            <person name="Zhao L."/>
            <person name="Wei J.T."/>
            <person name="Ye R.Z."/>
            <person name="Que T.C."/>
            <person name="Du C.H."/>
            <person name="Zhou Y.H."/>
            <person name="Cheng J.X."/>
            <person name="Dai P.F."/>
            <person name="Guo W.B."/>
            <person name="Han X.H."/>
            <person name="Huang E.J."/>
            <person name="Li L.F."/>
            <person name="Wei W."/>
            <person name="Gao Y.C."/>
            <person name="Liu J.Z."/>
            <person name="Shao H.Z."/>
            <person name="Wang X."/>
            <person name="Wang C.C."/>
            <person name="Yang T.C."/>
            <person name="Huo Q.B."/>
            <person name="Li W."/>
            <person name="Chen H.Y."/>
            <person name="Chen S.E."/>
            <person name="Zhou L.G."/>
            <person name="Ni X.B."/>
            <person name="Tian J.H."/>
            <person name="Sheng Y."/>
            <person name="Liu T."/>
            <person name="Pan Y.S."/>
            <person name="Xia L.Y."/>
            <person name="Li J."/>
            <person name="Zhao F."/>
            <person name="Cao W.C."/>
        </authorList>
    </citation>
    <scope>NUCLEOTIDE SEQUENCE</scope>
    <source>
        <strain evidence="2">Rmic-2018</strain>
    </source>
</reference>
<gene>
    <name evidence="2" type="ORF">HPB51_016420</name>
</gene>